<dbReference type="AlphaFoldDB" id="A0AAD2DL47"/>
<evidence type="ECO:0000256" key="1">
    <source>
        <dbReference type="SAM" id="MobiDB-lite"/>
    </source>
</evidence>
<organism evidence="2 3">
    <name type="scientific">Fraxinus pennsylvanica</name>
    <dbReference type="NCBI Taxonomy" id="56036"/>
    <lineage>
        <taxon>Eukaryota</taxon>
        <taxon>Viridiplantae</taxon>
        <taxon>Streptophyta</taxon>
        <taxon>Embryophyta</taxon>
        <taxon>Tracheophyta</taxon>
        <taxon>Spermatophyta</taxon>
        <taxon>Magnoliopsida</taxon>
        <taxon>eudicotyledons</taxon>
        <taxon>Gunneridae</taxon>
        <taxon>Pentapetalae</taxon>
        <taxon>asterids</taxon>
        <taxon>lamiids</taxon>
        <taxon>Lamiales</taxon>
        <taxon>Oleaceae</taxon>
        <taxon>Oleeae</taxon>
        <taxon>Fraxinus</taxon>
    </lineage>
</organism>
<dbReference type="Proteomes" id="UP000834106">
    <property type="component" value="Chromosome 2"/>
</dbReference>
<feature type="region of interest" description="Disordered" evidence="1">
    <location>
        <begin position="42"/>
        <end position="92"/>
    </location>
</feature>
<keyword evidence="3" id="KW-1185">Reference proteome</keyword>
<protein>
    <submittedName>
        <fullName evidence="2">Uncharacterized protein</fullName>
    </submittedName>
</protein>
<feature type="compositionally biased region" description="Polar residues" evidence="1">
    <location>
        <begin position="48"/>
        <end position="80"/>
    </location>
</feature>
<proteinExistence type="predicted"/>
<gene>
    <name evidence="2" type="ORF">FPE_LOCUS2797</name>
</gene>
<accession>A0AAD2DL47</accession>
<evidence type="ECO:0000313" key="3">
    <source>
        <dbReference type="Proteomes" id="UP000834106"/>
    </source>
</evidence>
<reference evidence="2" key="1">
    <citation type="submission" date="2023-05" db="EMBL/GenBank/DDBJ databases">
        <authorList>
            <person name="Huff M."/>
        </authorList>
    </citation>
    <scope>NUCLEOTIDE SEQUENCE</scope>
</reference>
<name>A0AAD2DL47_9LAMI</name>
<sequence>MLKPPMPGYSEVVSLLQGYEQRVQWHEPQHLAFYGQRQRNQQGNNNRFSAQQGNSNRSPGHDFTSQGRGFQPTNTNTSGEDSFPYKSANEQLSAGSSNITEFNDWIDTTNIDKTSLSFQDSITPASGDHSNSLSTPSDVEVATHEGFQTPEIHLDHERIISDANANIESLDSPLRPLPVSPPDSSAEQDLIVVAETNSFTESSSGCNVDGSNVPVPPLQLTAPPTEHHMCWVISDTVVGLAEYFLDTEAQEIEFEIARLRPRHIYGGLNKVSEYRKNGFLRKDGEFML</sequence>
<dbReference type="EMBL" id="OU503037">
    <property type="protein sequence ID" value="CAI9755366.1"/>
    <property type="molecule type" value="Genomic_DNA"/>
</dbReference>
<evidence type="ECO:0000313" key="2">
    <source>
        <dbReference type="EMBL" id="CAI9755366.1"/>
    </source>
</evidence>